<name>W2TQV5_NECAM</name>
<accession>W2TQV5</accession>
<organism evidence="1 2">
    <name type="scientific">Necator americanus</name>
    <name type="common">Human hookworm</name>
    <dbReference type="NCBI Taxonomy" id="51031"/>
    <lineage>
        <taxon>Eukaryota</taxon>
        <taxon>Metazoa</taxon>
        <taxon>Ecdysozoa</taxon>
        <taxon>Nematoda</taxon>
        <taxon>Chromadorea</taxon>
        <taxon>Rhabditida</taxon>
        <taxon>Rhabditina</taxon>
        <taxon>Rhabditomorpha</taxon>
        <taxon>Strongyloidea</taxon>
        <taxon>Ancylostomatidae</taxon>
        <taxon>Bunostominae</taxon>
        <taxon>Necator</taxon>
    </lineage>
</organism>
<dbReference type="Proteomes" id="UP000053676">
    <property type="component" value="Unassembled WGS sequence"/>
</dbReference>
<keyword evidence="2" id="KW-1185">Reference proteome</keyword>
<dbReference type="KEGG" id="nai:NECAME_01662"/>
<protein>
    <submittedName>
        <fullName evidence="1">Uncharacterized protein</fullName>
    </submittedName>
</protein>
<gene>
    <name evidence="1" type="ORF">NECAME_01662</name>
</gene>
<sequence>MFLFQHKAAVRIFGKNHMYVFEKEATSIQPFLAVVDLLNPVELWDFHTSKIDSQNLRKVCPLASVHN</sequence>
<proteinExistence type="predicted"/>
<reference evidence="2" key="1">
    <citation type="journal article" date="2014" name="Nat. Genet.">
        <title>Genome of the human hookworm Necator americanus.</title>
        <authorList>
            <person name="Tang Y.T."/>
            <person name="Gao X."/>
            <person name="Rosa B.A."/>
            <person name="Abubucker S."/>
            <person name="Hallsworth-Pepin K."/>
            <person name="Martin J."/>
            <person name="Tyagi R."/>
            <person name="Heizer E."/>
            <person name="Zhang X."/>
            <person name="Bhonagiri-Palsikar V."/>
            <person name="Minx P."/>
            <person name="Warren W.C."/>
            <person name="Wang Q."/>
            <person name="Zhan B."/>
            <person name="Hotez P.J."/>
            <person name="Sternberg P.W."/>
            <person name="Dougall A."/>
            <person name="Gaze S.T."/>
            <person name="Mulvenna J."/>
            <person name="Sotillo J."/>
            <person name="Ranganathan S."/>
            <person name="Rabelo E.M."/>
            <person name="Wilson R.K."/>
            <person name="Felgner P.L."/>
            <person name="Bethony J."/>
            <person name="Hawdon J.M."/>
            <person name="Gasser R.B."/>
            <person name="Loukas A."/>
            <person name="Mitreva M."/>
        </authorList>
    </citation>
    <scope>NUCLEOTIDE SEQUENCE [LARGE SCALE GENOMIC DNA]</scope>
</reference>
<dbReference type="AlphaFoldDB" id="W2TQV5"/>
<dbReference type="EMBL" id="KI657952">
    <property type="protein sequence ID" value="ETN84435.1"/>
    <property type="molecule type" value="Genomic_DNA"/>
</dbReference>
<evidence type="ECO:0000313" key="1">
    <source>
        <dbReference type="EMBL" id="ETN84435.1"/>
    </source>
</evidence>
<evidence type="ECO:0000313" key="2">
    <source>
        <dbReference type="Proteomes" id="UP000053676"/>
    </source>
</evidence>